<dbReference type="Proteomes" id="UP000266922">
    <property type="component" value="Unassembled WGS sequence"/>
</dbReference>
<sequence length="95" mass="10695">MQIKRVSFDELPEETKKLAGDIIDKERIISIFSIEAIDYGNGNISYNINGISKNFIVEIGIHSRRGVEWVNSVGLSTIRDAIKACPELLERFGLE</sequence>
<comment type="caution">
    <text evidence="1">The sequence shown here is derived from an EMBL/GenBank/DDBJ whole genome shotgun (WGS) entry which is preliminary data.</text>
</comment>
<organism evidence="1 2">
    <name type="scientific">Geobacillus stearothermophilus</name>
    <name type="common">Bacillus stearothermophilus</name>
    <dbReference type="NCBI Taxonomy" id="1422"/>
    <lineage>
        <taxon>Bacteria</taxon>
        <taxon>Bacillati</taxon>
        <taxon>Bacillota</taxon>
        <taxon>Bacilli</taxon>
        <taxon>Bacillales</taxon>
        <taxon>Anoxybacillaceae</taxon>
        <taxon>Geobacillus</taxon>
    </lineage>
</organism>
<evidence type="ECO:0000313" key="1">
    <source>
        <dbReference type="EMBL" id="RLQ14016.1"/>
    </source>
</evidence>
<protein>
    <submittedName>
        <fullName evidence="1">Uncharacterized protein</fullName>
    </submittedName>
</protein>
<dbReference type="AlphaFoldDB" id="A0A3L7D1T2"/>
<evidence type="ECO:0000313" key="2">
    <source>
        <dbReference type="Proteomes" id="UP000266922"/>
    </source>
</evidence>
<dbReference type="EMBL" id="RCTJ01000022">
    <property type="protein sequence ID" value="RLQ14016.1"/>
    <property type="molecule type" value="Genomic_DNA"/>
</dbReference>
<proteinExistence type="predicted"/>
<accession>A0A3L7D1T2</accession>
<reference evidence="1 2" key="1">
    <citation type="submission" date="2018-10" db="EMBL/GenBank/DDBJ databases">
        <title>Geobacillus stearothermophilus in processing lines of powdered infant formula.</title>
        <authorList>
            <person name="Rhee M.S."/>
            <person name="Choi I.-G."/>
            <person name="Cho T.J."/>
            <person name="Park B."/>
        </authorList>
    </citation>
    <scope>NUCLEOTIDE SEQUENCE [LARGE SCALE GENOMIC DNA]</scope>
    <source>
        <strain evidence="1 2">FHS-PPGT130</strain>
    </source>
</reference>
<name>A0A3L7D1T2_GEOSE</name>
<gene>
    <name evidence="1" type="ORF">D9548_07840</name>
</gene>
<dbReference type="RefSeq" id="WP_121650017.1">
    <property type="nucleotide sequence ID" value="NZ_RCTI01000020.1"/>
</dbReference>